<sequence>MDPNQCGYDFSSPFMMMGQDGATNGCQCGTCRGVREQAMHQQPGKASAKQKDPVDINDGLNNLRLSNVHPMMHQPKNGQRQQPHQQQQHATPHPPPVSAPSYGGSGQNVYIWPCGVSNITFPIVDYTRNPFAATGFPGPLFYMATLPNTAKISDLVARLAPPHSGKALMARSRTGGECFDAASASCLVSLQQWAMQLEVWTTDDGGSESGSGDRKSSVNPRVTSASTTKTNQSKKSKGKQNHPARSSPSHSSSPDMLNEEDKEEADARRVQAAEPRKRSTSSGRGGNDAETDTETIVHHHPRTSRLSRCLRTFRR</sequence>
<protein>
    <submittedName>
        <fullName evidence="2">Uncharacterized protein</fullName>
    </submittedName>
</protein>
<name>A0ABR1RFN9_9PEZI</name>
<evidence type="ECO:0000313" key="3">
    <source>
        <dbReference type="Proteomes" id="UP001396898"/>
    </source>
</evidence>
<dbReference type="Proteomes" id="UP001396898">
    <property type="component" value="Unassembled WGS sequence"/>
</dbReference>
<feature type="compositionally biased region" description="Basic residues" evidence="1">
    <location>
        <begin position="232"/>
        <end position="242"/>
    </location>
</feature>
<feature type="compositionally biased region" description="Low complexity" evidence="1">
    <location>
        <begin position="74"/>
        <end position="91"/>
    </location>
</feature>
<feature type="region of interest" description="Disordered" evidence="1">
    <location>
        <begin position="39"/>
        <end position="102"/>
    </location>
</feature>
<feature type="region of interest" description="Disordered" evidence="1">
    <location>
        <begin position="202"/>
        <end position="315"/>
    </location>
</feature>
<proteinExistence type="predicted"/>
<accession>A0ABR1RFN9</accession>
<keyword evidence="3" id="KW-1185">Reference proteome</keyword>
<organism evidence="2 3">
    <name type="scientific">Apiospora marii</name>
    <dbReference type="NCBI Taxonomy" id="335849"/>
    <lineage>
        <taxon>Eukaryota</taxon>
        <taxon>Fungi</taxon>
        <taxon>Dikarya</taxon>
        <taxon>Ascomycota</taxon>
        <taxon>Pezizomycotina</taxon>
        <taxon>Sordariomycetes</taxon>
        <taxon>Xylariomycetidae</taxon>
        <taxon>Amphisphaeriales</taxon>
        <taxon>Apiosporaceae</taxon>
        <taxon>Apiospora</taxon>
    </lineage>
</organism>
<comment type="caution">
    <text evidence="2">The sequence shown here is derived from an EMBL/GenBank/DDBJ whole genome shotgun (WGS) entry which is preliminary data.</text>
</comment>
<evidence type="ECO:0000256" key="1">
    <source>
        <dbReference type="SAM" id="MobiDB-lite"/>
    </source>
</evidence>
<dbReference type="EMBL" id="JAQQWI010000016">
    <property type="protein sequence ID" value="KAK8009280.1"/>
    <property type="molecule type" value="Genomic_DNA"/>
</dbReference>
<gene>
    <name evidence="2" type="ORF">PG991_011831</name>
</gene>
<feature type="compositionally biased region" description="Basic and acidic residues" evidence="1">
    <location>
        <begin position="265"/>
        <end position="277"/>
    </location>
</feature>
<reference evidence="2 3" key="1">
    <citation type="submission" date="2023-01" db="EMBL/GenBank/DDBJ databases">
        <title>Analysis of 21 Apiospora genomes using comparative genomics revels a genus with tremendous synthesis potential of carbohydrate active enzymes and secondary metabolites.</title>
        <authorList>
            <person name="Sorensen T."/>
        </authorList>
    </citation>
    <scope>NUCLEOTIDE SEQUENCE [LARGE SCALE GENOMIC DNA]</scope>
    <source>
        <strain evidence="2 3">CBS 20057</strain>
    </source>
</reference>
<evidence type="ECO:0000313" key="2">
    <source>
        <dbReference type="EMBL" id="KAK8009280.1"/>
    </source>
</evidence>